<protein>
    <submittedName>
        <fullName evidence="1">Uncharacterized protein</fullName>
    </submittedName>
</protein>
<proteinExistence type="predicted"/>
<keyword evidence="2" id="KW-1185">Reference proteome</keyword>
<sequence>MRSEKKPWSPLLFDELIKEILSRLPVKPLIQFNFWALADKYSRLFTNSCNPNALVAEMGYWVPSQTSNVIFRGTNGNWEAVLCGRMGSGKT</sequence>
<dbReference type="EMBL" id="QZWG01000018">
    <property type="protein sequence ID" value="RZB52292.1"/>
    <property type="molecule type" value="Genomic_DNA"/>
</dbReference>
<dbReference type="Proteomes" id="UP000289340">
    <property type="component" value="Chromosome 18"/>
</dbReference>
<evidence type="ECO:0000313" key="2">
    <source>
        <dbReference type="Proteomes" id="UP000289340"/>
    </source>
</evidence>
<evidence type="ECO:0000313" key="1">
    <source>
        <dbReference type="EMBL" id="RZB52292.1"/>
    </source>
</evidence>
<name>A0A445FTT4_GLYSO</name>
<gene>
    <name evidence="1" type="ORF">D0Y65_048657</name>
</gene>
<dbReference type="AlphaFoldDB" id="A0A445FTT4"/>
<accession>A0A445FTT4</accession>
<organism evidence="1 2">
    <name type="scientific">Glycine soja</name>
    <name type="common">Wild soybean</name>
    <dbReference type="NCBI Taxonomy" id="3848"/>
    <lineage>
        <taxon>Eukaryota</taxon>
        <taxon>Viridiplantae</taxon>
        <taxon>Streptophyta</taxon>
        <taxon>Embryophyta</taxon>
        <taxon>Tracheophyta</taxon>
        <taxon>Spermatophyta</taxon>
        <taxon>Magnoliopsida</taxon>
        <taxon>eudicotyledons</taxon>
        <taxon>Gunneridae</taxon>
        <taxon>Pentapetalae</taxon>
        <taxon>rosids</taxon>
        <taxon>fabids</taxon>
        <taxon>Fabales</taxon>
        <taxon>Fabaceae</taxon>
        <taxon>Papilionoideae</taxon>
        <taxon>50 kb inversion clade</taxon>
        <taxon>NPAAA clade</taxon>
        <taxon>indigoferoid/millettioid clade</taxon>
        <taxon>Phaseoleae</taxon>
        <taxon>Glycine</taxon>
        <taxon>Glycine subgen. Soja</taxon>
    </lineage>
</organism>
<comment type="caution">
    <text evidence="1">The sequence shown here is derived from an EMBL/GenBank/DDBJ whole genome shotgun (WGS) entry which is preliminary data.</text>
</comment>
<reference evidence="1 2" key="1">
    <citation type="submission" date="2018-09" db="EMBL/GenBank/DDBJ databases">
        <title>A high-quality reference genome of wild soybean provides a powerful tool to mine soybean genomes.</title>
        <authorList>
            <person name="Xie M."/>
            <person name="Chung C.Y.L."/>
            <person name="Li M.-W."/>
            <person name="Wong F.-L."/>
            <person name="Chan T.-F."/>
            <person name="Lam H.-M."/>
        </authorList>
    </citation>
    <scope>NUCLEOTIDE SEQUENCE [LARGE SCALE GENOMIC DNA]</scope>
    <source>
        <strain evidence="2">cv. W05</strain>
        <tissue evidence="1">Hypocotyl of etiolated seedlings</tissue>
    </source>
</reference>